<dbReference type="FunFam" id="3.30.200.20:FF:000035">
    <property type="entry name" value="Serine/threonine protein kinase Stk1"/>
    <property type="match status" value="1"/>
</dbReference>
<evidence type="ECO:0000256" key="9">
    <source>
        <dbReference type="ARBA" id="ARBA00048679"/>
    </source>
</evidence>
<evidence type="ECO:0000259" key="13">
    <source>
        <dbReference type="PROSITE" id="PS50011"/>
    </source>
</evidence>
<dbReference type="PANTHER" id="PTHR43289:SF6">
    <property type="entry name" value="SERINE_THREONINE-PROTEIN KINASE NEKL-3"/>
    <property type="match status" value="1"/>
</dbReference>
<evidence type="ECO:0000256" key="6">
    <source>
        <dbReference type="ARBA" id="ARBA00022777"/>
    </source>
</evidence>
<dbReference type="Pfam" id="PF03793">
    <property type="entry name" value="PASTA"/>
    <property type="match status" value="2"/>
</dbReference>
<feature type="domain" description="PASTA" evidence="14">
    <location>
        <begin position="439"/>
        <end position="506"/>
    </location>
</feature>
<comment type="catalytic activity">
    <reaction evidence="9">
        <text>L-seryl-[protein] + ATP = O-phospho-L-seryl-[protein] + ADP + H(+)</text>
        <dbReference type="Rhea" id="RHEA:17989"/>
        <dbReference type="Rhea" id="RHEA-COMP:9863"/>
        <dbReference type="Rhea" id="RHEA-COMP:11604"/>
        <dbReference type="ChEBI" id="CHEBI:15378"/>
        <dbReference type="ChEBI" id="CHEBI:29999"/>
        <dbReference type="ChEBI" id="CHEBI:30616"/>
        <dbReference type="ChEBI" id="CHEBI:83421"/>
        <dbReference type="ChEBI" id="CHEBI:456216"/>
        <dbReference type="EC" id="2.7.11.1"/>
    </reaction>
</comment>
<evidence type="ECO:0000256" key="10">
    <source>
        <dbReference type="PROSITE-ProRule" id="PRU10141"/>
    </source>
</evidence>
<keyword evidence="2" id="KW-0723">Serine/threonine-protein kinase</keyword>
<protein>
    <recommendedName>
        <fullName evidence="1">non-specific serine/threonine protein kinase</fullName>
        <ecNumber evidence="1">2.7.11.1</ecNumber>
    </recommendedName>
</protein>
<reference evidence="15 16" key="1">
    <citation type="submission" date="2018-03" db="EMBL/GenBank/DDBJ databases">
        <title>Genomic Encyclopedia of Type Strains, Phase III (KMG-III): the genomes of soil and plant-associated and newly described type strains.</title>
        <authorList>
            <person name="Whitman W."/>
        </authorList>
    </citation>
    <scope>NUCLEOTIDE SEQUENCE [LARGE SCALE GENOMIC DNA]</scope>
    <source>
        <strain evidence="15 16">CGMCC 1.12484</strain>
    </source>
</reference>
<evidence type="ECO:0000256" key="12">
    <source>
        <dbReference type="SAM" id="Phobius"/>
    </source>
</evidence>
<dbReference type="PROSITE" id="PS00107">
    <property type="entry name" value="PROTEIN_KINASE_ATP"/>
    <property type="match status" value="1"/>
</dbReference>
<dbReference type="SMART" id="SM00220">
    <property type="entry name" value="S_TKc"/>
    <property type="match status" value="1"/>
</dbReference>
<dbReference type="AlphaFoldDB" id="A0A2T0VCP7"/>
<proteinExistence type="predicted"/>
<dbReference type="EC" id="2.7.11.1" evidence="1"/>
<feature type="transmembrane region" description="Helical" evidence="12">
    <location>
        <begin position="342"/>
        <end position="363"/>
    </location>
</feature>
<keyword evidence="4" id="KW-0677">Repeat</keyword>
<evidence type="ECO:0000256" key="4">
    <source>
        <dbReference type="ARBA" id="ARBA00022737"/>
    </source>
</evidence>
<evidence type="ECO:0000256" key="11">
    <source>
        <dbReference type="SAM" id="MobiDB-lite"/>
    </source>
</evidence>
<dbReference type="PROSITE" id="PS00108">
    <property type="entry name" value="PROTEIN_KINASE_ST"/>
    <property type="match status" value="1"/>
</dbReference>
<dbReference type="NCBIfam" id="NF033483">
    <property type="entry name" value="PknB_PASTA_kin"/>
    <property type="match status" value="1"/>
</dbReference>
<dbReference type="OrthoDB" id="9762169at2"/>
<dbReference type="RefSeq" id="WP_106212544.1">
    <property type="nucleotide sequence ID" value="NZ_PVTL01000005.1"/>
</dbReference>
<dbReference type="Gene3D" id="3.30.200.20">
    <property type="entry name" value="Phosphorylase Kinase, domain 1"/>
    <property type="match status" value="1"/>
</dbReference>
<keyword evidence="12" id="KW-0812">Transmembrane</keyword>
<dbReference type="InterPro" id="IPR000719">
    <property type="entry name" value="Prot_kinase_dom"/>
</dbReference>
<keyword evidence="6 15" id="KW-0418">Kinase</keyword>
<accession>A0A2T0VCP7</accession>
<dbReference type="Proteomes" id="UP000237983">
    <property type="component" value="Unassembled WGS sequence"/>
</dbReference>
<dbReference type="Gene3D" id="3.30.10.20">
    <property type="match status" value="3"/>
</dbReference>
<sequence>MTEGVTSAIRLLAGRYQVGERIGRGGMADVHVGTDARLGRRVAIKLLKPSLANDPAFRTRFRREAQDAAKMAHPTIVRIFDAGEETVTDDEGAERQIPFIIMEFVDGRLLKDIIADGPMSSDEAVRITAQVLTALEYSHRAGVVHRDIKPGNIMVATTGQVKVMDFGIARAISESSATIAETSAIVGTAQYFSPEQARGESVDARTDLYSAGVVLFELLTGMAPFRGTNPVAVAYQHVNQNPAPPSTLNPRVSPALDVVVLRSLAKDRFSRFQSATDFRDELEAAANGTVVPKRATAEKDASLGLFGENPNDSSGTEATLRELNLADDDEQVTRTQSRPPAAWIWAGIMVMVVVIVSVLFWTVNLPSNQIVSSLSVAVPDVSGQTYDQAAAVLEAKNLVPQQLSDNSDTVPAGEVIRSEPDSGSDVSRQQIVKVYVSLGRASVTIPATAGLTLEAAQTALTSRGLQVGSVTQTDSPDAAANVVINTDPANDVTVAMGDVVNIVVSSGAVGIPNVVGMSASEAGTVLNTLQLDVTVTTTRGCSGRVVNSQSLPAGSHPQRSAISIQVCTG</sequence>
<dbReference type="SUPFAM" id="SSF56112">
    <property type="entry name" value="Protein kinase-like (PK-like)"/>
    <property type="match status" value="1"/>
</dbReference>
<dbReference type="Gene3D" id="1.10.510.10">
    <property type="entry name" value="Transferase(Phosphotransferase) domain 1"/>
    <property type="match status" value="1"/>
</dbReference>
<keyword evidence="7 10" id="KW-0067">ATP-binding</keyword>
<keyword evidence="16" id="KW-1185">Reference proteome</keyword>
<keyword evidence="12" id="KW-1133">Transmembrane helix</keyword>
<evidence type="ECO:0000256" key="7">
    <source>
        <dbReference type="ARBA" id="ARBA00022840"/>
    </source>
</evidence>
<comment type="caution">
    <text evidence="15">The sequence shown here is derived from an EMBL/GenBank/DDBJ whole genome shotgun (WGS) entry which is preliminary data.</text>
</comment>
<dbReference type="EMBL" id="PVTL01000005">
    <property type="protein sequence ID" value="PRY67951.1"/>
    <property type="molecule type" value="Genomic_DNA"/>
</dbReference>
<dbReference type="InterPro" id="IPR008271">
    <property type="entry name" value="Ser/Thr_kinase_AS"/>
</dbReference>
<feature type="domain" description="Protein kinase" evidence="13">
    <location>
        <begin position="16"/>
        <end position="283"/>
    </location>
</feature>
<dbReference type="InterPro" id="IPR011009">
    <property type="entry name" value="Kinase-like_dom_sf"/>
</dbReference>
<dbReference type="PROSITE" id="PS51178">
    <property type="entry name" value="PASTA"/>
    <property type="match status" value="2"/>
</dbReference>
<evidence type="ECO:0000256" key="5">
    <source>
        <dbReference type="ARBA" id="ARBA00022741"/>
    </source>
</evidence>
<evidence type="ECO:0000256" key="1">
    <source>
        <dbReference type="ARBA" id="ARBA00012513"/>
    </source>
</evidence>
<keyword evidence="5 10" id="KW-0547">Nucleotide-binding</keyword>
<organism evidence="15 16">
    <name type="scientific">Glaciihabitans tibetensis</name>
    <dbReference type="NCBI Taxonomy" id="1266600"/>
    <lineage>
        <taxon>Bacteria</taxon>
        <taxon>Bacillati</taxon>
        <taxon>Actinomycetota</taxon>
        <taxon>Actinomycetes</taxon>
        <taxon>Micrococcales</taxon>
        <taxon>Microbacteriaceae</taxon>
        <taxon>Glaciihabitans</taxon>
    </lineage>
</organism>
<dbReference type="InterPro" id="IPR005543">
    <property type="entry name" value="PASTA_dom"/>
</dbReference>
<dbReference type="FunFam" id="1.10.510.10:FF:000021">
    <property type="entry name" value="Serine/threonine protein kinase"/>
    <property type="match status" value="1"/>
</dbReference>
<dbReference type="GO" id="GO:0004674">
    <property type="term" value="F:protein serine/threonine kinase activity"/>
    <property type="evidence" value="ECO:0007669"/>
    <property type="project" value="UniProtKB-KW"/>
</dbReference>
<dbReference type="CDD" id="cd14014">
    <property type="entry name" value="STKc_PknB_like"/>
    <property type="match status" value="1"/>
</dbReference>
<evidence type="ECO:0000259" key="14">
    <source>
        <dbReference type="PROSITE" id="PS51178"/>
    </source>
</evidence>
<keyword evidence="12" id="KW-0472">Membrane</keyword>
<comment type="catalytic activity">
    <reaction evidence="8">
        <text>L-threonyl-[protein] + ATP = O-phospho-L-threonyl-[protein] + ADP + H(+)</text>
        <dbReference type="Rhea" id="RHEA:46608"/>
        <dbReference type="Rhea" id="RHEA-COMP:11060"/>
        <dbReference type="Rhea" id="RHEA-COMP:11605"/>
        <dbReference type="ChEBI" id="CHEBI:15378"/>
        <dbReference type="ChEBI" id="CHEBI:30013"/>
        <dbReference type="ChEBI" id="CHEBI:30616"/>
        <dbReference type="ChEBI" id="CHEBI:61977"/>
        <dbReference type="ChEBI" id="CHEBI:456216"/>
        <dbReference type="EC" id="2.7.11.1"/>
    </reaction>
</comment>
<feature type="region of interest" description="Disordered" evidence="11">
    <location>
        <begin position="403"/>
        <end position="424"/>
    </location>
</feature>
<gene>
    <name evidence="15" type="ORF">B0I08_105113</name>
</gene>
<evidence type="ECO:0000256" key="8">
    <source>
        <dbReference type="ARBA" id="ARBA00047899"/>
    </source>
</evidence>
<evidence type="ECO:0000256" key="2">
    <source>
        <dbReference type="ARBA" id="ARBA00022527"/>
    </source>
</evidence>
<evidence type="ECO:0000313" key="15">
    <source>
        <dbReference type="EMBL" id="PRY67951.1"/>
    </source>
</evidence>
<evidence type="ECO:0000256" key="3">
    <source>
        <dbReference type="ARBA" id="ARBA00022679"/>
    </source>
</evidence>
<evidence type="ECO:0000313" key="16">
    <source>
        <dbReference type="Proteomes" id="UP000237983"/>
    </source>
</evidence>
<dbReference type="PROSITE" id="PS50011">
    <property type="entry name" value="PROTEIN_KINASE_DOM"/>
    <property type="match status" value="1"/>
</dbReference>
<dbReference type="GO" id="GO:0045717">
    <property type="term" value="P:negative regulation of fatty acid biosynthetic process"/>
    <property type="evidence" value="ECO:0007669"/>
    <property type="project" value="UniProtKB-ARBA"/>
</dbReference>
<feature type="domain" description="PASTA" evidence="14">
    <location>
        <begin position="372"/>
        <end position="438"/>
    </location>
</feature>
<name>A0A2T0VCP7_9MICO</name>
<dbReference type="PANTHER" id="PTHR43289">
    <property type="entry name" value="MITOGEN-ACTIVATED PROTEIN KINASE KINASE KINASE 20-RELATED"/>
    <property type="match status" value="1"/>
</dbReference>
<dbReference type="CDD" id="cd06577">
    <property type="entry name" value="PASTA_pknB"/>
    <property type="match status" value="2"/>
</dbReference>
<keyword evidence="3" id="KW-0808">Transferase</keyword>
<dbReference type="InterPro" id="IPR017441">
    <property type="entry name" value="Protein_kinase_ATP_BS"/>
</dbReference>
<dbReference type="SMART" id="SM00740">
    <property type="entry name" value="PASTA"/>
    <property type="match status" value="2"/>
</dbReference>
<feature type="binding site" evidence="10">
    <location>
        <position position="45"/>
    </location>
    <ligand>
        <name>ATP</name>
        <dbReference type="ChEBI" id="CHEBI:30616"/>
    </ligand>
</feature>
<dbReference type="Pfam" id="PF00069">
    <property type="entry name" value="Pkinase"/>
    <property type="match status" value="1"/>
</dbReference>
<dbReference type="GO" id="GO:0005524">
    <property type="term" value="F:ATP binding"/>
    <property type="evidence" value="ECO:0007669"/>
    <property type="project" value="UniProtKB-UniRule"/>
</dbReference>